<dbReference type="PROSITE" id="PS51192">
    <property type="entry name" value="HELICASE_ATP_BIND_1"/>
    <property type="match status" value="1"/>
</dbReference>
<dbReference type="PROSITE" id="PS50818">
    <property type="entry name" value="INTEIN_C_TER"/>
    <property type="match status" value="1"/>
</dbReference>
<dbReference type="PROSITE" id="PS50819">
    <property type="entry name" value="INTEIN_ENDONUCLEASE"/>
    <property type="match status" value="1"/>
</dbReference>
<dbReference type="Pfam" id="PF00176">
    <property type="entry name" value="SNF2-rel_dom"/>
    <property type="match status" value="1"/>
</dbReference>
<dbReference type="Gene3D" id="2.170.16.10">
    <property type="entry name" value="Hedgehog/Intein (Hint) domain"/>
    <property type="match status" value="2"/>
</dbReference>
<dbReference type="Proteomes" id="UP000305238">
    <property type="component" value="Unassembled WGS sequence"/>
</dbReference>
<dbReference type="InterPro" id="IPR022138">
    <property type="entry name" value="DUF3670"/>
</dbReference>
<dbReference type="InterPro" id="IPR014001">
    <property type="entry name" value="Helicase_ATP-bd"/>
</dbReference>
<protein>
    <submittedName>
        <fullName evidence="7">Helicase</fullName>
    </submittedName>
</protein>
<dbReference type="Gene3D" id="3.40.50.10810">
    <property type="entry name" value="Tandem AAA-ATPase domain"/>
    <property type="match status" value="2"/>
</dbReference>
<dbReference type="InterPro" id="IPR006141">
    <property type="entry name" value="Intein_N"/>
</dbReference>
<keyword evidence="7" id="KW-0547">Nucleotide-binding</keyword>
<evidence type="ECO:0000259" key="4">
    <source>
        <dbReference type="PROSITE" id="PS50819"/>
    </source>
</evidence>
<dbReference type="SUPFAM" id="SSF55608">
    <property type="entry name" value="Homing endonucleases"/>
    <property type="match status" value="1"/>
</dbReference>
<dbReference type="GO" id="GO:0004519">
    <property type="term" value="F:endonuclease activity"/>
    <property type="evidence" value="ECO:0007669"/>
    <property type="project" value="InterPro"/>
</dbReference>
<feature type="domain" description="DOD-type homing endonuclease" evidence="4">
    <location>
        <begin position="739"/>
        <end position="833"/>
    </location>
</feature>
<dbReference type="Pfam" id="PF00271">
    <property type="entry name" value="Helicase_C"/>
    <property type="match status" value="1"/>
</dbReference>
<dbReference type="InterPro" id="IPR003586">
    <property type="entry name" value="Hint_dom_C"/>
</dbReference>
<dbReference type="OrthoDB" id="9760715at2"/>
<dbReference type="GO" id="GO:0004386">
    <property type="term" value="F:helicase activity"/>
    <property type="evidence" value="ECO:0007669"/>
    <property type="project" value="UniProtKB-KW"/>
</dbReference>
<dbReference type="InterPro" id="IPR001650">
    <property type="entry name" value="Helicase_C-like"/>
</dbReference>
<dbReference type="InterPro" id="IPR030934">
    <property type="entry name" value="Intein_C"/>
</dbReference>
<dbReference type="InterPro" id="IPR004042">
    <property type="entry name" value="Intein_endonuc_central"/>
</dbReference>
<accession>A0A5S4GEL8</accession>
<dbReference type="SMART" id="SM00490">
    <property type="entry name" value="HELICc"/>
    <property type="match status" value="1"/>
</dbReference>
<dbReference type="EMBL" id="VCKZ01000301">
    <property type="protein sequence ID" value="TMR31436.1"/>
    <property type="molecule type" value="Genomic_DNA"/>
</dbReference>
<keyword evidence="7" id="KW-0067">ATP-binding</keyword>
<evidence type="ECO:0000256" key="1">
    <source>
        <dbReference type="ARBA" id="ARBA00022801"/>
    </source>
</evidence>
<evidence type="ECO:0000256" key="2">
    <source>
        <dbReference type="ARBA" id="ARBA00022813"/>
    </source>
</evidence>
<organism evidence="7 8">
    <name type="scientific">Actinomadura geliboluensis</name>
    <dbReference type="NCBI Taxonomy" id="882440"/>
    <lineage>
        <taxon>Bacteria</taxon>
        <taxon>Bacillati</taxon>
        <taxon>Actinomycetota</taxon>
        <taxon>Actinomycetes</taxon>
        <taxon>Streptosporangiales</taxon>
        <taxon>Thermomonosporaceae</taxon>
        <taxon>Actinomadura</taxon>
    </lineage>
</organism>
<proteinExistence type="predicted"/>
<feature type="domain" description="Helicase ATP-binding" evidence="5">
    <location>
        <begin position="1012"/>
        <end position="1173"/>
    </location>
</feature>
<dbReference type="InterPro" id="IPR049730">
    <property type="entry name" value="SNF2/RAD54-like_C"/>
</dbReference>
<keyword evidence="2" id="KW-0068">Autocatalytic cleavage</keyword>
<dbReference type="PRINTS" id="PR00379">
    <property type="entry name" value="INTEIN"/>
</dbReference>
<dbReference type="CDD" id="cd00081">
    <property type="entry name" value="Hint"/>
    <property type="match status" value="2"/>
</dbReference>
<dbReference type="GO" id="GO:0016787">
    <property type="term" value="F:hydrolase activity"/>
    <property type="evidence" value="ECO:0007669"/>
    <property type="project" value="UniProtKB-KW"/>
</dbReference>
<keyword evidence="7" id="KW-0347">Helicase</keyword>
<reference evidence="7 8" key="1">
    <citation type="submission" date="2019-05" db="EMBL/GenBank/DDBJ databases">
        <title>Draft genome sequence of Actinomadura geliboluensis A8036.</title>
        <authorList>
            <person name="Saricaoglu S."/>
            <person name="Isik K."/>
        </authorList>
    </citation>
    <scope>NUCLEOTIDE SEQUENCE [LARGE SCALE GENOMIC DNA]</scope>
    <source>
        <strain evidence="7 8">A8036</strain>
    </source>
</reference>
<gene>
    <name evidence="7" type="ORF">ETD96_31670</name>
</gene>
<dbReference type="NCBIfam" id="TIGR01443">
    <property type="entry name" value="intein_Cterm"/>
    <property type="match status" value="1"/>
</dbReference>
<dbReference type="InterPro" id="IPR027434">
    <property type="entry name" value="Homing_endonucl"/>
</dbReference>
<dbReference type="PROSITE" id="PS50817">
    <property type="entry name" value="INTEIN_N_TER"/>
    <property type="match status" value="1"/>
</dbReference>
<evidence type="ECO:0000259" key="5">
    <source>
        <dbReference type="PROSITE" id="PS51192"/>
    </source>
</evidence>
<dbReference type="PANTHER" id="PTHR10799">
    <property type="entry name" value="SNF2/RAD54 HELICASE FAMILY"/>
    <property type="match status" value="1"/>
</dbReference>
<dbReference type="SMART" id="SM00487">
    <property type="entry name" value="DEXDc"/>
    <property type="match status" value="1"/>
</dbReference>
<evidence type="ECO:0000259" key="6">
    <source>
        <dbReference type="PROSITE" id="PS51194"/>
    </source>
</evidence>
<dbReference type="PROSITE" id="PS51194">
    <property type="entry name" value="HELICASE_CTER"/>
    <property type="match status" value="1"/>
</dbReference>
<keyword evidence="3" id="KW-0651">Protein splicing</keyword>
<dbReference type="SMART" id="SM00305">
    <property type="entry name" value="HintC"/>
    <property type="match status" value="1"/>
</dbReference>
<dbReference type="InterPro" id="IPR006142">
    <property type="entry name" value="INTEIN"/>
</dbReference>
<dbReference type="InterPro" id="IPR000330">
    <property type="entry name" value="SNF2_N"/>
</dbReference>
<dbReference type="InterPro" id="IPR038718">
    <property type="entry name" value="SNF2-like_sf"/>
</dbReference>
<keyword evidence="1" id="KW-0378">Hydrolase</keyword>
<dbReference type="Gene3D" id="3.40.50.300">
    <property type="entry name" value="P-loop containing nucleotide triphosphate hydrolases"/>
    <property type="match status" value="1"/>
</dbReference>
<keyword evidence="8" id="KW-1185">Reference proteome</keyword>
<evidence type="ECO:0000256" key="3">
    <source>
        <dbReference type="ARBA" id="ARBA00023000"/>
    </source>
</evidence>
<name>A0A5S4GEL8_9ACTN</name>
<dbReference type="FunFam" id="3.40.50.300:FF:000533">
    <property type="entry name" value="Helicase, Snf2 family"/>
    <property type="match status" value="1"/>
</dbReference>
<dbReference type="Pfam" id="PF12419">
    <property type="entry name" value="DUF3670"/>
    <property type="match status" value="1"/>
</dbReference>
<comment type="caution">
    <text evidence="7">The sequence shown here is derived from an EMBL/GenBank/DDBJ whole genome shotgun (WGS) entry which is preliminary data.</text>
</comment>
<feature type="domain" description="Helicase C-terminal" evidence="6">
    <location>
        <begin position="1299"/>
        <end position="1455"/>
    </location>
</feature>
<evidence type="ECO:0000313" key="7">
    <source>
        <dbReference type="EMBL" id="TMR31436.1"/>
    </source>
</evidence>
<dbReference type="SUPFAM" id="SSF51294">
    <property type="entry name" value="Hedgehog/intein (Hint) domain"/>
    <property type="match status" value="1"/>
</dbReference>
<dbReference type="SUPFAM" id="SSF52540">
    <property type="entry name" value="P-loop containing nucleoside triphosphate hydrolases"/>
    <property type="match status" value="3"/>
</dbReference>
<dbReference type="GO" id="GO:0016539">
    <property type="term" value="P:intein-mediated protein splicing"/>
    <property type="evidence" value="ECO:0007669"/>
    <property type="project" value="InterPro"/>
</dbReference>
<dbReference type="GO" id="GO:0005524">
    <property type="term" value="F:ATP binding"/>
    <property type="evidence" value="ECO:0007669"/>
    <property type="project" value="InterPro"/>
</dbReference>
<dbReference type="InterPro" id="IPR027417">
    <property type="entry name" value="P-loop_NTPase"/>
</dbReference>
<evidence type="ECO:0000313" key="8">
    <source>
        <dbReference type="Proteomes" id="UP000305238"/>
    </source>
</evidence>
<dbReference type="CDD" id="cd18793">
    <property type="entry name" value="SF2_C_SNF"/>
    <property type="match status" value="1"/>
</dbReference>
<dbReference type="InterPro" id="IPR036844">
    <property type="entry name" value="Hint_dom_sf"/>
</dbReference>
<sequence length="1472" mass="162511">MLVAHATWHGGALCLWAERTGPYEPSPDVHPFATCDFTGTSYEPLVRTGFRVELAMTLPTHGDHPLPSVELGPEPVRDEPELRPWRVPALVLEPFPAMALLQAAEHSGDVVPGTDLRFLCLLADEAVHLAGRGHVLPALLREDGDLVARWRPVIDDPARFRDLVRAMPAACRAADGGRPAAEVLREALSGLVDTAVRGVVPHPLLVSRRKEPDRLPLAERWVMALTGPSAAVAREPRDDPADLIAELDAWAAAARRPSGPLRVCFRLAEPGAAEFTEKQEFGEAADREKPDSDSWRVEFALQGTDDPSLYVPAALVWDGEATSIPDAEETLLGGLGRALRLFPDMAPALNGPAPAELVLDTAGAFRFLRQAAPMLAAAGFGVLLPQWAGKAKLGMKLTTRTEDPEATAGAAAPSGFDLKAMVGFRWDLAIGDESIDEAELEELARLKTPLVRLRGQWVELDERQLEAALDFLRHPRRGRMTAAEAIRAIVHAGDDALPLTEVDAGGPLGDLLSGEADRRLTPVPTPRDFNGELRPFQERGLSWLHFMNNLKIGGILADSMGLGKCLSPDDLIYANGAISKAKDIWAHYAVTTEHDGEGTWAIPSKPIIVNSVDTTGRIVTAPVIRLYRQHICEPLRRVRLNDGSEITITRRHRLHGVDGWTRDLRPGDRICVPARLHHNGDPLDEDLTVFLAWQISEGCEPTRYDASISQKDVRVLADLRTRLLRIGERFQLRVNHPRLVPADETHGSHLRFSSKAYCEFVESELGYRWGRVSKHKKIPDAIVAADDDTVALFLRHYFAAESAVLEESGVIEISSASVFIIRQLATMLRRFGVWLRARTKYKCATNGTRIKRPYQVGIIGGPSLRRFRTHVGIADPLKQAKLDRICETIPNTNTEGVPGSDLLRAARELTGLPMLHFGVACAYFTGTQEPSRETALQAVEAMDHILSGEAAAAYASRPKSKWSARTLAAYETLDKEGLRSIRDLLHARATREVFYATVVSVEDIDYEGYVYDFEVAGHHNYVAEGVLCHNTAQTLALLASEREDARPGPTLLIGPMSLVGNWQREAARFTPKLRVHVHHGTGRHRGDELAEAVAGADLVLTTYGTAARDAEALAAIDWERVICDEAQALKNSATRQARAVRSIPARTRIALTGTPVENHLTELWSIMEFANPGLLGPRAEFRRRFAIPIEREGDEQAALALKRATQPFILRRLKTDKSIISDLPEKQEIKVYCNLTTEQASLYRATVDDMLQQIAEADEKQRRGLVLATMAKLKQVCNHPAQLLKDGSRLPGRSGKLQRLEEICAEVMEQGEKALVFTQYAEFGSMLQPYLAARLERPVLWLHGGTSKQARDDLVQHFQHDPEPAVFLLSLKAAGTGLTLTAANHVVHVDRWWNPAVEDQATDRAFRIGQTRNVQVRKFICVGTMEERVDEMIERKKALAESIVGTGEDWLTELSVAELRDVLRLSPEAVSD</sequence>
<dbReference type="Gene3D" id="3.10.28.10">
    <property type="entry name" value="Homing endonucleases"/>
    <property type="match status" value="1"/>
</dbReference>